<dbReference type="InterPro" id="IPR001387">
    <property type="entry name" value="Cro/C1-type_HTH"/>
</dbReference>
<protein>
    <submittedName>
        <fullName evidence="2">Helix-turn-helix transcriptional regulator</fullName>
    </submittedName>
</protein>
<dbReference type="RefSeq" id="WP_345570942.1">
    <property type="nucleotide sequence ID" value="NZ_BAAAZX010000041.1"/>
</dbReference>
<dbReference type="EMBL" id="BAAAZX010000041">
    <property type="protein sequence ID" value="GAA4027061.1"/>
    <property type="molecule type" value="Genomic_DNA"/>
</dbReference>
<evidence type="ECO:0000313" key="3">
    <source>
        <dbReference type="Proteomes" id="UP001500456"/>
    </source>
</evidence>
<gene>
    <name evidence="2" type="ORF">GCM10022232_85980</name>
</gene>
<sequence>MSAAQPNRLPKLERYLSAPRHNPTALHLILAAQLRRLRLAARLSPIAAGDVLRCSDSKISRLERGEVQLKERDVADLLRLYGVGAEEAAEFLTLVRRSNQSGWWHQFDDVLPKWFDKFIGLQEAASVIRTYEVLLVPGLLQTPEYARAVAAADSRPAEDQRIVERRAELRLARQELLDYPEAPKLWVVLEEGVLHRQVAERKVMCEQLRHLARAAQRPNIRVQIIPFTAPQCVTSGFPITHLRFDPPELPEIVYLEHVRDAVYLDKAEETEQYRSILDGLLNAAECPEASLQRIQDAAVRYC</sequence>
<dbReference type="SMART" id="SM00530">
    <property type="entry name" value="HTH_XRE"/>
    <property type="match status" value="1"/>
</dbReference>
<keyword evidence="3" id="KW-1185">Reference proteome</keyword>
<dbReference type="SUPFAM" id="SSF47413">
    <property type="entry name" value="lambda repressor-like DNA-binding domains"/>
    <property type="match status" value="1"/>
</dbReference>
<organism evidence="2 3">
    <name type="scientific">Streptomyces plumbiresistens</name>
    <dbReference type="NCBI Taxonomy" id="511811"/>
    <lineage>
        <taxon>Bacteria</taxon>
        <taxon>Bacillati</taxon>
        <taxon>Actinomycetota</taxon>
        <taxon>Actinomycetes</taxon>
        <taxon>Kitasatosporales</taxon>
        <taxon>Streptomycetaceae</taxon>
        <taxon>Streptomyces</taxon>
    </lineage>
</organism>
<feature type="domain" description="HTH cro/C1-type" evidence="1">
    <location>
        <begin position="33"/>
        <end position="88"/>
    </location>
</feature>
<name>A0ABP7TJP8_9ACTN</name>
<dbReference type="Pfam" id="PF13560">
    <property type="entry name" value="HTH_31"/>
    <property type="match status" value="1"/>
</dbReference>
<dbReference type="Proteomes" id="UP001500456">
    <property type="component" value="Unassembled WGS sequence"/>
</dbReference>
<dbReference type="Pfam" id="PF19054">
    <property type="entry name" value="DUF5753"/>
    <property type="match status" value="1"/>
</dbReference>
<dbReference type="InterPro" id="IPR010982">
    <property type="entry name" value="Lambda_DNA-bd_dom_sf"/>
</dbReference>
<reference evidence="3" key="1">
    <citation type="journal article" date="2019" name="Int. J. Syst. Evol. Microbiol.">
        <title>The Global Catalogue of Microorganisms (GCM) 10K type strain sequencing project: providing services to taxonomists for standard genome sequencing and annotation.</title>
        <authorList>
            <consortium name="The Broad Institute Genomics Platform"/>
            <consortium name="The Broad Institute Genome Sequencing Center for Infectious Disease"/>
            <person name="Wu L."/>
            <person name="Ma J."/>
        </authorList>
    </citation>
    <scope>NUCLEOTIDE SEQUENCE [LARGE SCALE GENOMIC DNA]</scope>
    <source>
        <strain evidence="3">JCM 16924</strain>
    </source>
</reference>
<evidence type="ECO:0000259" key="1">
    <source>
        <dbReference type="SMART" id="SM00530"/>
    </source>
</evidence>
<evidence type="ECO:0000313" key="2">
    <source>
        <dbReference type="EMBL" id="GAA4027061.1"/>
    </source>
</evidence>
<dbReference type="InterPro" id="IPR043917">
    <property type="entry name" value="DUF5753"/>
</dbReference>
<proteinExistence type="predicted"/>
<accession>A0ABP7TJP8</accession>
<comment type="caution">
    <text evidence="2">The sequence shown here is derived from an EMBL/GenBank/DDBJ whole genome shotgun (WGS) entry which is preliminary data.</text>
</comment>